<feature type="transmembrane region" description="Helical" evidence="1">
    <location>
        <begin position="251"/>
        <end position="270"/>
    </location>
</feature>
<dbReference type="AlphaFoldDB" id="A0A401HRX2"/>
<keyword evidence="1" id="KW-0472">Membrane</keyword>
<proteinExistence type="predicted"/>
<dbReference type="OrthoDB" id="62667at2157"/>
<evidence type="ECO:0000256" key="1">
    <source>
        <dbReference type="SAM" id="Phobius"/>
    </source>
</evidence>
<keyword evidence="3" id="KW-1185">Reference proteome</keyword>
<evidence type="ECO:0000313" key="2">
    <source>
        <dbReference type="EMBL" id="GBF36942.1"/>
    </source>
</evidence>
<keyword evidence="1" id="KW-1133">Transmembrane helix</keyword>
<evidence type="ECO:0000313" key="3">
    <source>
        <dbReference type="Proteomes" id="UP000290527"/>
    </source>
</evidence>
<protein>
    <submittedName>
        <fullName evidence="2">Uncharacterized protein</fullName>
    </submittedName>
</protein>
<accession>A0A401HRX2</accession>
<comment type="caution">
    <text evidence="2">The sequence shown here is derived from an EMBL/GenBank/DDBJ whole genome shotgun (WGS) entry which is preliminary data.</text>
</comment>
<keyword evidence="1" id="KW-0812">Transmembrane</keyword>
<reference evidence="2 3" key="1">
    <citation type="journal article" date="2019" name="Int. J. Syst. Evol. Microbiol.">
        <title>Methanofervidicoccus abyssi gen. nov., sp. nov., a hydrogenotrophic methanogen, isolated from a hydrothermal vent chimney in the Mid-Cayman Spreading Center, the Caribbean Sea.</title>
        <authorList>
            <person name="Sakai S."/>
            <person name="Takaki Y."/>
            <person name="Miyazaki M."/>
            <person name="Ogawara M."/>
            <person name="Yanagawa K."/>
            <person name="Miyazaki J."/>
            <person name="Takai K."/>
        </authorList>
    </citation>
    <scope>NUCLEOTIDE SEQUENCE [LARGE SCALE GENOMIC DNA]</scope>
    <source>
        <strain evidence="2 3">HHB</strain>
    </source>
</reference>
<sequence>MRNNLLKLLLLITIILMPLQVYGEEPKIVKAWLGVYEYNGTYYDPLGNTFDGDNSYNGPDYIYTVIDYQLDNGDIIRQVIKLNDDDGTTDPAPTAVLSWTDPDGNTHTIFEQSGGNTYNVTSLPYTTEIPVGSQIKIIMNDNYNDDNYADGYWDIYISEDGINFSGAHQGGSYYHNLSFVLQNLNRNITWEVQMPYKNSGNEYYSGIIPFNGSEAIIYNISGDTPYAGQTLQYAPPTNFFVTPGGGLSIRAPIPIGAVIVSIIVMLFISYKRVE</sequence>
<gene>
    <name evidence="2" type="ORF">MHHB_P1172</name>
</gene>
<name>A0A401HRX2_9EURY</name>
<organism evidence="2 3">
    <name type="scientific">Methanofervidicoccus abyssi</name>
    <dbReference type="NCBI Taxonomy" id="2082189"/>
    <lineage>
        <taxon>Archaea</taxon>
        <taxon>Methanobacteriati</taxon>
        <taxon>Methanobacteriota</taxon>
        <taxon>Methanomada group</taxon>
        <taxon>Methanococci</taxon>
        <taxon>Methanococcales</taxon>
        <taxon>Methanofervidicoccus</taxon>
    </lineage>
</organism>
<dbReference type="EMBL" id="BFAX01000005">
    <property type="protein sequence ID" value="GBF36942.1"/>
    <property type="molecule type" value="Genomic_DNA"/>
</dbReference>
<dbReference type="Proteomes" id="UP000290527">
    <property type="component" value="Unassembled WGS sequence"/>
</dbReference>